<evidence type="ECO:0008006" key="4">
    <source>
        <dbReference type="Google" id="ProtNLM"/>
    </source>
</evidence>
<comment type="caution">
    <text evidence="2">The sequence shown here is derived from an EMBL/GenBank/DDBJ whole genome shotgun (WGS) entry which is preliminary data.</text>
</comment>
<accession>A0ABW2YUM7</accession>
<keyword evidence="3" id="KW-1185">Reference proteome</keyword>
<dbReference type="RefSeq" id="WP_377099143.1">
    <property type="nucleotide sequence ID" value="NZ_JBHTHU010000005.1"/>
</dbReference>
<reference evidence="3" key="1">
    <citation type="journal article" date="2019" name="Int. J. Syst. Evol. Microbiol.">
        <title>The Global Catalogue of Microorganisms (GCM) 10K type strain sequencing project: providing services to taxonomists for standard genome sequencing and annotation.</title>
        <authorList>
            <consortium name="The Broad Institute Genomics Platform"/>
            <consortium name="The Broad Institute Genome Sequencing Center for Infectious Disease"/>
            <person name="Wu L."/>
            <person name="Ma J."/>
        </authorList>
    </citation>
    <scope>NUCLEOTIDE SEQUENCE [LARGE SCALE GENOMIC DNA]</scope>
    <source>
        <strain evidence="3">CCUG 63418</strain>
    </source>
</reference>
<feature type="transmembrane region" description="Helical" evidence="1">
    <location>
        <begin position="352"/>
        <end position="373"/>
    </location>
</feature>
<organism evidence="2 3">
    <name type="scientific">Mucilaginibacter calamicampi</name>
    <dbReference type="NCBI Taxonomy" id="1302352"/>
    <lineage>
        <taxon>Bacteria</taxon>
        <taxon>Pseudomonadati</taxon>
        <taxon>Bacteroidota</taxon>
        <taxon>Sphingobacteriia</taxon>
        <taxon>Sphingobacteriales</taxon>
        <taxon>Sphingobacteriaceae</taxon>
        <taxon>Mucilaginibacter</taxon>
    </lineage>
</organism>
<sequence>MKEEIFTHLDNPARLEKMYRANKAPFKRAFDVIYPELKGNQLADFWHERLNYESDDINWGIKGELIFVVVISLIAGLIAKLPHFFTIDEEFFYPRNIGFIVFPFVSAYFAWRNKLSAGKIAFSAVAMLAGLVFINLLPNVKTSDTLILSCIHLALLLWCITGFVYVGETVNNVQKRLSFLKYNGDLVVMTALILIAGGLMSAITVGLFSLIGLRIEEFYFKNIAIFGLAAAPIVGTFLTQTNPQLVGKVSPVIARIFSPLVTVMLVVYLVAIVYSGKNPYNDREFLLIFNALLAGVLAIIFFSAAETAKTQKTKAEIWVLAFLSIITIIVNGVALSAIIYRIATLGITPNRLAVMGGNVLILINLVLVTVSLFRTLTKRTEISEVGKVIASYLPVYFVWTIIVTFIFPLLFSFK</sequence>
<evidence type="ECO:0000313" key="2">
    <source>
        <dbReference type="EMBL" id="MFD0750146.1"/>
    </source>
</evidence>
<keyword evidence="1" id="KW-0472">Membrane</keyword>
<feature type="transmembrane region" description="Helical" evidence="1">
    <location>
        <begin position="59"/>
        <end position="79"/>
    </location>
</feature>
<feature type="transmembrane region" description="Helical" evidence="1">
    <location>
        <begin position="252"/>
        <end position="273"/>
    </location>
</feature>
<proteinExistence type="predicted"/>
<evidence type="ECO:0000256" key="1">
    <source>
        <dbReference type="SAM" id="Phobius"/>
    </source>
</evidence>
<feature type="transmembrane region" description="Helical" evidence="1">
    <location>
        <begin position="393"/>
        <end position="413"/>
    </location>
</feature>
<dbReference type="Proteomes" id="UP001596958">
    <property type="component" value="Unassembled WGS sequence"/>
</dbReference>
<feature type="transmembrane region" description="Helical" evidence="1">
    <location>
        <begin position="91"/>
        <end position="111"/>
    </location>
</feature>
<feature type="transmembrane region" description="Helical" evidence="1">
    <location>
        <begin position="317"/>
        <end position="340"/>
    </location>
</feature>
<feature type="transmembrane region" description="Helical" evidence="1">
    <location>
        <begin position="186"/>
        <end position="211"/>
    </location>
</feature>
<keyword evidence="1" id="KW-0812">Transmembrane</keyword>
<gene>
    <name evidence="2" type="ORF">ACFQZS_08340</name>
</gene>
<feature type="transmembrane region" description="Helical" evidence="1">
    <location>
        <begin position="145"/>
        <end position="166"/>
    </location>
</feature>
<keyword evidence="1" id="KW-1133">Transmembrane helix</keyword>
<feature type="transmembrane region" description="Helical" evidence="1">
    <location>
        <begin position="285"/>
        <end position="305"/>
    </location>
</feature>
<feature type="transmembrane region" description="Helical" evidence="1">
    <location>
        <begin position="117"/>
        <end position="138"/>
    </location>
</feature>
<feature type="transmembrane region" description="Helical" evidence="1">
    <location>
        <begin position="223"/>
        <end position="240"/>
    </location>
</feature>
<name>A0ABW2YUM7_9SPHI</name>
<protein>
    <recommendedName>
        <fullName evidence="4">DUF4153 domain-containing protein</fullName>
    </recommendedName>
</protein>
<dbReference type="EMBL" id="JBHTHU010000005">
    <property type="protein sequence ID" value="MFD0750146.1"/>
    <property type="molecule type" value="Genomic_DNA"/>
</dbReference>
<evidence type="ECO:0000313" key="3">
    <source>
        <dbReference type="Proteomes" id="UP001596958"/>
    </source>
</evidence>